<dbReference type="Proteomes" id="UP000824596">
    <property type="component" value="Unassembled WGS sequence"/>
</dbReference>
<evidence type="ECO:0000313" key="1">
    <source>
        <dbReference type="EMBL" id="KAH0963289.1"/>
    </source>
</evidence>
<comment type="caution">
    <text evidence="1">The sequence shown here is derived from an EMBL/GenBank/DDBJ whole genome shotgun (WGS) entry which is preliminary data.</text>
</comment>
<gene>
    <name evidence="1" type="ORF">HRG_05799</name>
</gene>
<reference evidence="1" key="1">
    <citation type="submission" date="2021-09" db="EMBL/GenBank/DDBJ databases">
        <title>A high-quality genome of the endoparasitic fungus Hirsutella rhossiliensis with a comparison of Hirsutella genomes reveals transposable elements contributing to genome size variation.</title>
        <authorList>
            <person name="Lin R."/>
            <person name="Jiao Y."/>
            <person name="Sun X."/>
            <person name="Ling J."/>
            <person name="Xie B."/>
            <person name="Cheng X."/>
        </authorList>
    </citation>
    <scope>NUCLEOTIDE SEQUENCE</scope>
    <source>
        <strain evidence="1">HR02</strain>
    </source>
</reference>
<sequence>MDVDPAPNGMITEADMMEAAEYLREHNEPCRSDSDYPNSQLAMDVGDAITTSLERLDQHNPSGPFGHNHGILDASIQQAIERMRQGGNGVCNLIDGCGSEFGEFQRRKRAQDGPKKELGSFCRKLKETIAKPAVHLCENDTFNPPCTTVKSSAGQCVSVPTSLKGKVSSVRPNEAAGTCRFYNKPGCKDGEGGHFDVSYPGADVSKGEWPRPKDFNDKIASFRCDAAKESNTPEQWEWSPKSQPQLCSHFDHLNLGFQFSDSSGAGTWDTIKLDFPNAASKKHVIANGPAAGFHEWQPINMQNVFGSDLVEVRRMSKIRLATEINQAVLDFKEADEWSLIGLKLTARCAKSGIWVDMDKFASMNRLMQAKPTDSGRYRYHRDWEVWADDIKSEDWVPRPPCSHFQQMDVRVEMADESWAGTNNDLYIYAGNGRFQIAHQPSRRQSYISNVNLEVAYRSSAVPVADIKRISIKSEGGSWDKALASNISVHARCASSLTGVHVDYEVKDWLADGQQWNLDLTPRNWTRNN</sequence>
<proteinExistence type="predicted"/>
<protein>
    <submittedName>
        <fullName evidence="1">Heat-labile enterotoxin, A chain</fullName>
    </submittedName>
</protein>
<dbReference type="EMBL" id="JAIZPD010000005">
    <property type="protein sequence ID" value="KAH0963289.1"/>
    <property type="molecule type" value="Genomic_DNA"/>
</dbReference>
<dbReference type="GeneID" id="68354928"/>
<organism evidence="1 2">
    <name type="scientific">Hirsutella rhossiliensis</name>
    <dbReference type="NCBI Taxonomy" id="111463"/>
    <lineage>
        <taxon>Eukaryota</taxon>
        <taxon>Fungi</taxon>
        <taxon>Dikarya</taxon>
        <taxon>Ascomycota</taxon>
        <taxon>Pezizomycotina</taxon>
        <taxon>Sordariomycetes</taxon>
        <taxon>Hypocreomycetidae</taxon>
        <taxon>Hypocreales</taxon>
        <taxon>Ophiocordycipitaceae</taxon>
        <taxon>Hirsutella</taxon>
    </lineage>
</organism>
<keyword evidence="2" id="KW-1185">Reference proteome</keyword>
<name>A0A9P8SIK8_9HYPO</name>
<evidence type="ECO:0000313" key="2">
    <source>
        <dbReference type="Proteomes" id="UP000824596"/>
    </source>
</evidence>
<dbReference type="AlphaFoldDB" id="A0A9P8SIK8"/>
<accession>A0A9P8SIK8</accession>
<dbReference type="OrthoDB" id="4927900at2759"/>
<dbReference type="RefSeq" id="XP_044720802.1">
    <property type="nucleotide sequence ID" value="XM_044864270.1"/>
</dbReference>